<comment type="caution">
    <text evidence="1">The sequence shown here is derived from an EMBL/GenBank/DDBJ whole genome shotgun (WGS) entry which is preliminary data.</text>
</comment>
<evidence type="ECO:0000313" key="2">
    <source>
        <dbReference type="Proteomes" id="UP000435910"/>
    </source>
</evidence>
<accession>A0A8B5YCS8</accession>
<sequence length="37" mass="4172">MSLDKTGFLLLDSPMSEDDFPFFKSKLKHGGSRHNTS</sequence>
<organism evidence="1 2">
    <name type="scientific">Bacillus licheniformis</name>
    <dbReference type="NCBI Taxonomy" id="1402"/>
    <lineage>
        <taxon>Bacteria</taxon>
        <taxon>Bacillati</taxon>
        <taxon>Bacillota</taxon>
        <taxon>Bacilli</taxon>
        <taxon>Bacillales</taxon>
        <taxon>Bacillaceae</taxon>
        <taxon>Bacillus</taxon>
    </lineage>
</organism>
<dbReference type="Proteomes" id="UP000435910">
    <property type="component" value="Unassembled WGS sequence"/>
</dbReference>
<dbReference type="EMBL" id="NILC01000022">
    <property type="protein sequence ID" value="TWL28142.1"/>
    <property type="molecule type" value="Genomic_DNA"/>
</dbReference>
<protein>
    <submittedName>
        <fullName evidence="1">Uncharacterized protein</fullName>
    </submittedName>
</protein>
<dbReference type="AlphaFoldDB" id="A0A8B5YCS8"/>
<proteinExistence type="predicted"/>
<evidence type="ECO:0000313" key="1">
    <source>
        <dbReference type="EMBL" id="TWL28142.1"/>
    </source>
</evidence>
<name>A0A8B5YCS8_BACLI</name>
<gene>
    <name evidence="1" type="ORF">CHCC16736_0237</name>
</gene>
<reference evidence="1 2" key="1">
    <citation type="submission" date="2019-06" db="EMBL/GenBank/DDBJ databases">
        <title>Genome sequence analysis of &gt;100 Bacillus licheniformis strains suggests intrinsic resistance to this species.</title>
        <authorList>
            <person name="Wels M."/>
            <person name="Siezen R.J."/>
            <person name="Johansen E."/>
            <person name="Stuer-Lauridsen B."/>
            <person name="Bjerre K."/>
            <person name="Nielsen B.K.K."/>
        </authorList>
    </citation>
    <scope>NUCLEOTIDE SEQUENCE [LARGE SCALE GENOMIC DNA]</scope>
    <source>
        <strain evidence="1 2">BAC-16736</strain>
    </source>
</reference>